<dbReference type="RefSeq" id="WP_122634762.1">
    <property type="nucleotide sequence ID" value="NZ_QWIU01000001.1"/>
</dbReference>
<feature type="domain" description="SMODS and SLOG-associating 2TM effector" evidence="1">
    <location>
        <begin position="8"/>
        <end position="172"/>
    </location>
</feature>
<name>A0A3M7TM20_9FLAO</name>
<dbReference type="NCBIfam" id="NF033632">
    <property type="entry name" value="SLATT_4"/>
    <property type="match status" value="1"/>
</dbReference>
<dbReference type="OrthoDB" id="1099722at2"/>
<dbReference type="Pfam" id="PF18186">
    <property type="entry name" value="SLATT_4"/>
    <property type="match status" value="1"/>
</dbReference>
<reference evidence="2 3" key="1">
    <citation type="submission" date="2018-08" db="EMBL/GenBank/DDBJ databases">
        <title>Chryseobacterium nematophagum: a novel matrix digesting pathogen of nematodes.</title>
        <authorList>
            <person name="Page A."/>
            <person name="Roberts M."/>
            <person name="Felix M.-A."/>
            <person name="Weir W."/>
        </authorList>
    </citation>
    <scope>NUCLEOTIDE SEQUENCE [LARGE SCALE GENOMIC DNA]</scope>
    <source>
        <strain evidence="2 3">JUb129</strain>
    </source>
</reference>
<protein>
    <submittedName>
        <fullName evidence="2">SLATT domain-containing protein</fullName>
    </submittedName>
</protein>
<evidence type="ECO:0000313" key="3">
    <source>
        <dbReference type="Proteomes" id="UP000278775"/>
    </source>
</evidence>
<dbReference type="EMBL" id="QWIU01000001">
    <property type="protein sequence ID" value="RNA64007.1"/>
    <property type="molecule type" value="Genomic_DNA"/>
</dbReference>
<dbReference type="AlphaFoldDB" id="A0A3M7TM20"/>
<evidence type="ECO:0000313" key="2">
    <source>
        <dbReference type="EMBL" id="RNA64007.1"/>
    </source>
</evidence>
<dbReference type="Proteomes" id="UP000278775">
    <property type="component" value="Unassembled WGS sequence"/>
</dbReference>
<sequence>MIESKILLESQIREIYGRVIYTHKTHEKCADVLKNRNDLLKIIEIILSVLTTTSILVVIFGEGKIFQFLAALFSTILLGLTLYSKDYNLLALAEKHKQAALDILEIREKLLSLLVDIKIGNIDLMILQETRNTLSQQLISTYRGAPKTINKAYQIASRALQKNEEFTFSDEEIDKFLPDSLRRIR</sequence>
<organism evidence="2 3">
    <name type="scientific">Chryseobacterium nematophagum</name>
    <dbReference type="NCBI Taxonomy" id="2305228"/>
    <lineage>
        <taxon>Bacteria</taxon>
        <taxon>Pseudomonadati</taxon>
        <taxon>Bacteroidota</taxon>
        <taxon>Flavobacteriia</taxon>
        <taxon>Flavobacteriales</taxon>
        <taxon>Weeksellaceae</taxon>
        <taxon>Chryseobacterium group</taxon>
        <taxon>Chryseobacterium</taxon>
    </lineage>
</organism>
<accession>A0A3M7TM20</accession>
<gene>
    <name evidence="2" type="ORF">D1631_00445</name>
</gene>
<dbReference type="InterPro" id="IPR040811">
    <property type="entry name" value="SLATT_4"/>
</dbReference>
<proteinExistence type="predicted"/>
<evidence type="ECO:0000259" key="1">
    <source>
        <dbReference type="Pfam" id="PF18186"/>
    </source>
</evidence>
<comment type="caution">
    <text evidence="2">The sequence shown here is derived from an EMBL/GenBank/DDBJ whole genome shotgun (WGS) entry which is preliminary data.</text>
</comment>